<evidence type="ECO:0000259" key="3">
    <source>
        <dbReference type="Pfam" id="PF01464"/>
    </source>
</evidence>
<protein>
    <recommendedName>
        <fullName evidence="3">Transglycosylase SLT domain-containing protein</fullName>
    </recommendedName>
</protein>
<dbReference type="OrthoDB" id="5763339at2"/>
<dbReference type="eggNOG" id="COG0741">
    <property type="taxonomic scope" value="Bacteria"/>
</dbReference>
<evidence type="ECO:0000313" key="4">
    <source>
        <dbReference type="EMBL" id="EYD71252.1"/>
    </source>
</evidence>
<reference evidence="4 5" key="1">
    <citation type="submission" date="2013-03" db="EMBL/GenBank/DDBJ databases">
        <authorList>
            <person name="Fiebig A."/>
            <person name="Goeker M."/>
            <person name="Klenk H.-P.P."/>
        </authorList>
    </citation>
    <scope>NUCLEOTIDE SEQUENCE [LARGE SCALE GENOMIC DNA]</scope>
    <source>
        <strain evidence="4 5">DSM 17492</strain>
    </source>
</reference>
<sequence length="218" mass="22865">MFPTIVSARLRRLLPIALLSLGAACAQVPEPEARVATPAALPVMAWDHRPESAEWTDATLAALKSHGAPLLSQVPGDIDTWCPGYAEASEDERAAFWAGMLSALAKHESTWNPAAVGGGGKWFGLVQIAPATARGYGCAAGSGSALKDGVANLSCAVRIAARTVRRDGVVSAGMRGLAADWGPFHSARKRSEMVNWTRSQSYCQPRQAASDDPARSAG</sequence>
<comment type="caution">
    <text evidence="4">The sequence shown here is derived from an EMBL/GenBank/DDBJ whole genome shotgun (WGS) entry which is preliminary data.</text>
</comment>
<dbReference type="SUPFAM" id="SSF53955">
    <property type="entry name" value="Lysozyme-like"/>
    <property type="match status" value="1"/>
</dbReference>
<evidence type="ECO:0000256" key="2">
    <source>
        <dbReference type="SAM" id="SignalP"/>
    </source>
</evidence>
<accession>A0A017H9R2</accession>
<name>A0A017H9R2_9RHOB</name>
<feature type="domain" description="Transglycosylase SLT" evidence="3">
    <location>
        <begin position="92"/>
        <end position="159"/>
    </location>
</feature>
<gene>
    <name evidence="4" type="ORF">Lokhon_02900</name>
</gene>
<proteinExistence type="inferred from homology"/>
<feature type="signal peptide" evidence="2">
    <location>
        <begin position="1"/>
        <end position="26"/>
    </location>
</feature>
<dbReference type="RefSeq" id="WP_017927341.1">
    <property type="nucleotide sequence ID" value="NZ_KB822995.1"/>
</dbReference>
<dbReference type="Proteomes" id="UP000025047">
    <property type="component" value="Unassembled WGS sequence"/>
</dbReference>
<keyword evidence="2" id="KW-0732">Signal</keyword>
<keyword evidence="5" id="KW-1185">Reference proteome</keyword>
<dbReference type="InterPro" id="IPR023346">
    <property type="entry name" value="Lysozyme-like_dom_sf"/>
</dbReference>
<evidence type="ECO:0000313" key="5">
    <source>
        <dbReference type="Proteomes" id="UP000025047"/>
    </source>
</evidence>
<dbReference type="InterPro" id="IPR008258">
    <property type="entry name" value="Transglycosylase_SLT_dom_1"/>
</dbReference>
<dbReference type="EMBL" id="APGJ01000007">
    <property type="protein sequence ID" value="EYD71252.1"/>
    <property type="molecule type" value="Genomic_DNA"/>
</dbReference>
<evidence type="ECO:0000256" key="1">
    <source>
        <dbReference type="ARBA" id="ARBA00009387"/>
    </source>
</evidence>
<dbReference type="Pfam" id="PF01464">
    <property type="entry name" value="SLT"/>
    <property type="match status" value="1"/>
</dbReference>
<dbReference type="CDD" id="cd00442">
    <property type="entry name" value="Lyz-like"/>
    <property type="match status" value="1"/>
</dbReference>
<dbReference type="AlphaFoldDB" id="A0A017H9R2"/>
<feature type="chain" id="PRO_5001492349" description="Transglycosylase SLT domain-containing protein" evidence="2">
    <location>
        <begin position="27"/>
        <end position="218"/>
    </location>
</feature>
<organism evidence="4 5">
    <name type="scientific">Limimaricola hongkongensis DSM 17492</name>
    <dbReference type="NCBI Taxonomy" id="1122180"/>
    <lineage>
        <taxon>Bacteria</taxon>
        <taxon>Pseudomonadati</taxon>
        <taxon>Pseudomonadota</taxon>
        <taxon>Alphaproteobacteria</taxon>
        <taxon>Rhodobacterales</taxon>
        <taxon>Paracoccaceae</taxon>
        <taxon>Limimaricola</taxon>
    </lineage>
</organism>
<dbReference type="Gene3D" id="1.10.530.10">
    <property type="match status" value="1"/>
</dbReference>
<dbReference type="STRING" id="1122180.Lokhon_02900"/>
<dbReference type="PATRIC" id="fig|1122180.6.peg.2879"/>
<dbReference type="HOGENOM" id="CLU_079068_1_0_5"/>
<comment type="similarity">
    <text evidence="1">Belongs to the virb1 family.</text>
</comment>